<dbReference type="AlphaFoldDB" id="A0A8J3Y8G1"/>
<evidence type="ECO:0000313" key="5">
    <source>
        <dbReference type="Proteomes" id="UP000652013"/>
    </source>
</evidence>
<dbReference type="PANTHER" id="PTHR43046">
    <property type="entry name" value="GDP-MANNOSE MANNOSYL HYDROLASE"/>
    <property type="match status" value="1"/>
</dbReference>
<gene>
    <name evidence="4" type="ORF">Sya03_26740</name>
</gene>
<dbReference type="Gene3D" id="3.90.79.10">
    <property type="entry name" value="Nucleoside Triphosphate Pyrophosphohydrolase"/>
    <property type="match status" value="1"/>
</dbReference>
<comment type="cofactor">
    <cofactor evidence="1">
        <name>Mg(2+)</name>
        <dbReference type="ChEBI" id="CHEBI:18420"/>
    </cofactor>
</comment>
<organism evidence="4 5">
    <name type="scientific">Spirilliplanes yamanashiensis</name>
    <dbReference type="NCBI Taxonomy" id="42233"/>
    <lineage>
        <taxon>Bacteria</taxon>
        <taxon>Bacillati</taxon>
        <taxon>Actinomycetota</taxon>
        <taxon>Actinomycetes</taxon>
        <taxon>Micromonosporales</taxon>
        <taxon>Micromonosporaceae</taxon>
        <taxon>Spirilliplanes</taxon>
    </lineage>
</organism>
<evidence type="ECO:0000313" key="4">
    <source>
        <dbReference type="EMBL" id="GIJ03322.1"/>
    </source>
</evidence>
<protein>
    <submittedName>
        <fullName evidence="4">NUDIX hydrolase</fullName>
    </submittedName>
</protein>
<evidence type="ECO:0000259" key="3">
    <source>
        <dbReference type="PROSITE" id="PS51462"/>
    </source>
</evidence>
<dbReference type="Pfam" id="PF00293">
    <property type="entry name" value="NUDIX"/>
    <property type="match status" value="1"/>
</dbReference>
<evidence type="ECO:0000256" key="1">
    <source>
        <dbReference type="ARBA" id="ARBA00001946"/>
    </source>
</evidence>
<sequence length="154" mass="16332">MVMSHLTSAVVAVIGDDAGRVLLCQQSSGHRLWQLPGGRIRRDESPAHAVCRDVLAETGLRIEVTDLVGLYELTGNTCGEDVPDVVMHAFRAAVAHGEALVNEPGRISRATWYDPGELPEPMTATARAALADAAAGRSGVVRAVRRDPARSVAV</sequence>
<accession>A0A8J3Y8G1</accession>
<feature type="domain" description="Nudix hydrolase" evidence="3">
    <location>
        <begin position="3"/>
        <end position="135"/>
    </location>
</feature>
<proteinExistence type="predicted"/>
<dbReference type="Proteomes" id="UP000652013">
    <property type="component" value="Unassembled WGS sequence"/>
</dbReference>
<dbReference type="PANTHER" id="PTHR43046:SF14">
    <property type="entry name" value="MUTT_NUDIX FAMILY PROTEIN"/>
    <property type="match status" value="1"/>
</dbReference>
<evidence type="ECO:0000256" key="2">
    <source>
        <dbReference type="ARBA" id="ARBA00022801"/>
    </source>
</evidence>
<comment type="caution">
    <text evidence="4">The sequence shown here is derived from an EMBL/GenBank/DDBJ whole genome shotgun (WGS) entry which is preliminary data.</text>
</comment>
<dbReference type="InterPro" id="IPR015797">
    <property type="entry name" value="NUDIX_hydrolase-like_dom_sf"/>
</dbReference>
<dbReference type="GO" id="GO:0016787">
    <property type="term" value="F:hydrolase activity"/>
    <property type="evidence" value="ECO:0007669"/>
    <property type="project" value="UniProtKB-KW"/>
</dbReference>
<dbReference type="CDD" id="cd02883">
    <property type="entry name" value="NUDIX_Hydrolase"/>
    <property type="match status" value="1"/>
</dbReference>
<dbReference type="PROSITE" id="PS51462">
    <property type="entry name" value="NUDIX"/>
    <property type="match status" value="1"/>
</dbReference>
<keyword evidence="5" id="KW-1185">Reference proteome</keyword>
<dbReference type="InterPro" id="IPR000086">
    <property type="entry name" value="NUDIX_hydrolase_dom"/>
</dbReference>
<dbReference type="SUPFAM" id="SSF55811">
    <property type="entry name" value="Nudix"/>
    <property type="match status" value="1"/>
</dbReference>
<name>A0A8J3Y8G1_9ACTN</name>
<reference evidence="4" key="1">
    <citation type="submission" date="2021-01" db="EMBL/GenBank/DDBJ databases">
        <title>Whole genome shotgun sequence of Spirilliplanes yamanashiensis NBRC 15828.</title>
        <authorList>
            <person name="Komaki H."/>
            <person name="Tamura T."/>
        </authorList>
    </citation>
    <scope>NUCLEOTIDE SEQUENCE</scope>
    <source>
        <strain evidence="4">NBRC 15828</strain>
    </source>
</reference>
<keyword evidence="2 4" id="KW-0378">Hydrolase</keyword>
<dbReference type="EMBL" id="BOOY01000019">
    <property type="protein sequence ID" value="GIJ03322.1"/>
    <property type="molecule type" value="Genomic_DNA"/>
</dbReference>